<dbReference type="RefSeq" id="WP_398280750.1">
    <property type="nucleotide sequence ID" value="NZ_JBITLV010000004.1"/>
</dbReference>
<dbReference type="SMART" id="SM00347">
    <property type="entry name" value="HTH_MARR"/>
    <property type="match status" value="1"/>
</dbReference>
<dbReference type="Gene3D" id="1.10.10.10">
    <property type="entry name" value="Winged helix-like DNA-binding domain superfamily/Winged helix DNA-binding domain"/>
    <property type="match status" value="1"/>
</dbReference>
<evidence type="ECO:0000259" key="1">
    <source>
        <dbReference type="PROSITE" id="PS50995"/>
    </source>
</evidence>
<reference evidence="2 3" key="1">
    <citation type="submission" date="2024-10" db="EMBL/GenBank/DDBJ databases">
        <title>The Natural Products Discovery Center: Release of the First 8490 Sequenced Strains for Exploring Actinobacteria Biosynthetic Diversity.</title>
        <authorList>
            <person name="Kalkreuter E."/>
            <person name="Kautsar S.A."/>
            <person name="Yang D."/>
            <person name="Bader C.D."/>
            <person name="Teijaro C.N."/>
            <person name="Fluegel L."/>
            <person name="Davis C.M."/>
            <person name="Simpson J.R."/>
            <person name="Lauterbach L."/>
            <person name="Steele A.D."/>
            <person name="Gui C."/>
            <person name="Meng S."/>
            <person name="Li G."/>
            <person name="Viehrig K."/>
            <person name="Ye F."/>
            <person name="Su P."/>
            <person name="Kiefer A.F."/>
            <person name="Nichols A."/>
            <person name="Cepeda A.J."/>
            <person name="Yan W."/>
            <person name="Fan B."/>
            <person name="Jiang Y."/>
            <person name="Adhikari A."/>
            <person name="Zheng C.-J."/>
            <person name="Schuster L."/>
            <person name="Cowan T.M."/>
            <person name="Smanski M.J."/>
            <person name="Chevrette M.G."/>
            <person name="De Carvalho L.P.S."/>
            <person name="Shen B."/>
        </authorList>
    </citation>
    <scope>NUCLEOTIDE SEQUENCE [LARGE SCALE GENOMIC DNA]</scope>
    <source>
        <strain evidence="2 3">NPDC049639</strain>
    </source>
</reference>
<proteinExistence type="predicted"/>
<name>A0ABW8AQS2_9ACTN</name>
<dbReference type="EMBL" id="JBITLV010000004">
    <property type="protein sequence ID" value="MFI7587991.1"/>
    <property type="molecule type" value="Genomic_DNA"/>
</dbReference>
<dbReference type="InterPro" id="IPR039422">
    <property type="entry name" value="MarR/SlyA-like"/>
</dbReference>
<dbReference type="InterPro" id="IPR000835">
    <property type="entry name" value="HTH_MarR-typ"/>
</dbReference>
<comment type="caution">
    <text evidence="2">The sequence shown here is derived from an EMBL/GenBank/DDBJ whole genome shotgun (WGS) entry which is preliminary data.</text>
</comment>
<dbReference type="InterPro" id="IPR036388">
    <property type="entry name" value="WH-like_DNA-bd_sf"/>
</dbReference>
<dbReference type="Pfam" id="PF01047">
    <property type="entry name" value="MarR"/>
    <property type="match status" value="1"/>
</dbReference>
<dbReference type="PRINTS" id="PR00598">
    <property type="entry name" value="HTHMARR"/>
</dbReference>
<evidence type="ECO:0000313" key="3">
    <source>
        <dbReference type="Proteomes" id="UP001612915"/>
    </source>
</evidence>
<dbReference type="SUPFAM" id="SSF46785">
    <property type="entry name" value="Winged helix' DNA-binding domain"/>
    <property type="match status" value="1"/>
</dbReference>
<gene>
    <name evidence="2" type="ORF">ACIB24_13045</name>
</gene>
<protein>
    <submittedName>
        <fullName evidence="2">MarR family winged helix-turn-helix transcriptional regulator</fullName>
    </submittedName>
</protein>
<sequence>MADVEPCTGVELTTGAEAQARLAPDTPSCARDLGFALGTLLREYHRQSAAAFEELPGGPRGFLVLLRAGEGGGRNQASLAADLGLDRTVMTYLLDELAGAGLIERRPDPADRRARLIALTTAGEQTVTTIGTQLRAVEDDLLAPLGDDAGALRTLLHRASSAVVAPPLPA</sequence>
<evidence type="ECO:0000313" key="2">
    <source>
        <dbReference type="EMBL" id="MFI7587991.1"/>
    </source>
</evidence>
<dbReference type="Proteomes" id="UP001612915">
    <property type="component" value="Unassembled WGS sequence"/>
</dbReference>
<feature type="domain" description="HTH marR-type" evidence="1">
    <location>
        <begin position="30"/>
        <end position="164"/>
    </location>
</feature>
<dbReference type="PANTHER" id="PTHR33164:SF43">
    <property type="entry name" value="HTH-TYPE TRANSCRIPTIONAL REPRESSOR YETL"/>
    <property type="match status" value="1"/>
</dbReference>
<organism evidence="2 3">
    <name type="scientific">Spongisporangium articulatum</name>
    <dbReference type="NCBI Taxonomy" id="3362603"/>
    <lineage>
        <taxon>Bacteria</taxon>
        <taxon>Bacillati</taxon>
        <taxon>Actinomycetota</taxon>
        <taxon>Actinomycetes</taxon>
        <taxon>Kineosporiales</taxon>
        <taxon>Kineosporiaceae</taxon>
        <taxon>Spongisporangium</taxon>
    </lineage>
</organism>
<dbReference type="InterPro" id="IPR036390">
    <property type="entry name" value="WH_DNA-bd_sf"/>
</dbReference>
<accession>A0ABW8AQS2</accession>
<dbReference type="PROSITE" id="PS50995">
    <property type="entry name" value="HTH_MARR_2"/>
    <property type="match status" value="1"/>
</dbReference>
<keyword evidence="3" id="KW-1185">Reference proteome</keyword>
<dbReference type="PANTHER" id="PTHR33164">
    <property type="entry name" value="TRANSCRIPTIONAL REGULATOR, MARR FAMILY"/>
    <property type="match status" value="1"/>
</dbReference>